<feature type="compositionally biased region" description="Low complexity" evidence="1">
    <location>
        <begin position="47"/>
        <end position="63"/>
    </location>
</feature>
<feature type="compositionally biased region" description="Low complexity" evidence="1">
    <location>
        <begin position="15"/>
        <end position="38"/>
    </location>
</feature>
<dbReference type="PANTHER" id="PTHR34542:SF1">
    <property type="entry name" value="OS08G0359900 PROTEIN"/>
    <property type="match status" value="1"/>
</dbReference>
<evidence type="ECO:0000313" key="2">
    <source>
        <dbReference type="EMBL" id="KAJ8498391.1"/>
    </source>
</evidence>
<keyword evidence="3" id="KW-1185">Reference proteome</keyword>
<dbReference type="Proteomes" id="UP001222027">
    <property type="component" value="Unassembled WGS sequence"/>
</dbReference>
<accession>A0AAV8R7R2</accession>
<comment type="caution">
    <text evidence="2">The sequence shown here is derived from an EMBL/GenBank/DDBJ whole genome shotgun (WGS) entry which is preliminary data.</text>
</comment>
<evidence type="ECO:0000313" key="3">
    <source>
        <dbReference type="Proteomes" id="UP001222027"/>
    </source>
</evidence>
<protein>
    <submittedName>
        <fullName evidence="2">Uncharacterized protein</fullName>
    </submittedName>
</protein>
<name>A0AAV8R7R2_ENSVE</name>
<evidence type="ECO:0000256" key="1">
    <source>
        <dbReference type="SAM" id="MobiDB-lite"/>
    </source>
</evidence>
<dbReference type="AlphaFoldDB" id="A0AAV8R7R2"/>
<dbReference type="PANTHER" id="PTHR34542">
    <property type="entry name" value="OS08G0359900 PROTEIN"/>
    <property type="match status" value="1"/>
</dbReference>
<proteinExistence type="predicted"/>
<sequence length="312" mass="34166">MATLQKFKLLATQCAAPAASPSRSPGPAAAAAPSSPAFRLRRRRSLRTLLGRASSRRAAAAFPGKPPPAPDRPSEKRALLSHSLADLFVSSPPPGGAEGGHQPAAGASRRFGFDVLAAGGRAGGGPRFGSRGLRYRLLRRTWRPVLVAIPEQGPKISGVHCTPMHVEELTIVKKVFDLQFKLYHLLTLFKAKEMVAFAAVHMAKRNSKVMLLPDVNRDRGNQEQKDPIYHLAHRHQLPPRKDALGERHKSKPNIDNQSAIFCEHCVDFVIICIYVTVSSFIWLDNVLLEVHCATMPSSSNLFIPCSILLLYP</sequence>
<dbReference type="EMBL" id="JAQQAF010000003">
    <property type="protein sequence ID" value="KAJ8498391.1"/>
    <property type="molecule type" value="Genomic_DNA"/>
</dbReference>
<gene>
    <name evidence="2" type="ORF">OPV22_008943</name>
</gene>
<reference evidence="2 3" key="1">
    <citation type="submission" date="2022-12" db="EMBL/GenBank/DDBJ databases">
        <title>Chromosome-scale assembly of the Ensete ventricosum genome.</title>
        <authorList>
            <person name="Dussert Y."/>
            <person name="Stocks J."/>
            <person name="Wendawek A."/>
            <person name="Woldeyes F."/>
            <person name="Nichols R.A."/>
            <person name="Borrell J.S."/>
        </authorList>
    </citation>
    <scope>NUCLEOTIDE SEQUENCE [LARGE SCALE GENOMIC DNA]</scope>
    <source>
        <strain evidence="3">cv. Maze</strain>
        <tissue evidence="2">Seeds</tissue>
    </source>
</reference>
<feature type="region of interest" description="Disordered" evidence="1">
    <location>
        <begin position="15"/>
        <end position="76"/>
    </location>
</feature>
<organism evidence="2 3">
    <name type="scientific">Ensete ventricosum</name>
    <name type="common">Abyssinian banana</name>
    <name type="synonym">Musa ensete</name>
    <dbReference type="NCBI Taxonomy" id="4639"/>
    <lineage>
        <taxon>Eukaryota</taxon>
        <taxon>Viridiplantae</taxon>
        <taxon>Streptophyta</taxon>
        <taxon>Embryophyta</taxon>
        <taxon>Tracheophyta</taxon>
        <taxon>Spermatophyta</taxon>
        <taxon>Magnoliopsida</taxon>
        <taxon>Liliopsida</taxon>
        <taxon>Zingiberales</taxon>
        <taxon>Musaceae</taxon>
        <taxon>Ensete</taxon>
    </lineage>
</organism>